<evidence type="ECO:0000256" key="3">
    <source>
        <dbReference type="ARBA" id="ARBA00022679"/>
    </source>
</evidence>
<evidence type="ECO:0008006" key="6">
    <source>
        <dbReference type="Google" id="ProtNLM"/>
    </source>
</evidence>
<dbReference type="FunFam" id="3.40.50.2000:FF:000047">
    <property type="entry name" value="Glycosyltransferase"/>
    <property type="match status" value="1"/>
</dbReference>
<dbReference type="EMBL" id="JAYMYQ010000001">
    <property type="protein sequence ID" value="KAK7363672.1"/>
    <property type="molecule type" value="Genomic_DNA"/>
</dbReference>
<dbReference type="PANTHER" id="PTHR48047">
    <property type="entry name" value="GLYCOSYLTRANSFERASE"/>
    <property type="match status" value="1"/>
</dbReference>
<comment type="caution">
    <text evidence="4">The sequence shown here is derived from an EMBL/GenBank/DDBJ whole genome shotgun (WGS) entry which is preliminary data.</text>
</comment>
<gene>
    <name evidence="4" type="ORF">VNO77_05822</name>
</gene>
<keyword evidence="5" id="KW-1185">Reference proteome</keyword>
<proteinExistence type="inferred from homology"/>
<evidence type="ECO:0000256" key="1">
    <source>
        <dbReference type="ARBA" id="ARBA00009995"/>
    </source>
</evidence>
<evidence type="ECO:0000313" key="4">
    <source>
        <dbReference type="EMBL" id="KAK7363672.1"/>
    </source>
</evidence>
<dbReference type="Pfam" id="PF00201">
    <property type="entry name" value="UDPGT"/>
    <property type="match status" value="1"/>
</dbReference>
<dbReference type="CDD" id="cd03784">
    <property type="entry name" value="GT1_Gtf-like"/>
    <property type="match status" value="1"/>
</dbReference>
<dbReference type="PANTHER" id="PTHR48047:SF45">
    <property type="entry name" value="SCOPOLETIN GLUCOSYLTRANSFERASE-LIKE"/>
    <property type="match status" value="1"/>
</dbReference>
<protein>
    <recommendedName>
        <fullName evidence="6">Glycosyltransferase</fullName>
    </recommendedName>
</protein>
<dbReference type="GO" id="GO:0035251">
    <property type="term" value="F:UDP-glucosyltransferase activity"/>
    <property type="evidence" value="ECO:0007669"/>
    <property type="project" value="UniProtKB-ARBA"/>
</dbReference>
<organism evidence="4 5">
    <name type="scientific">Canavalia gladiata</name>
    <name type="common">Sword bean</name>
    <name type="synonym">Dolichos gladiatus</name>
    <dbReference type="NCBI Taxonomy" id="3824"/>
    <lineage>
        <taxon>Eukaryota</taxon>
        <taxon>Viridiplantae</taxon>
        <taxon>Streptophyta</taxon>
        <taxon>Embryophyta</taxon>
        <taxon>Tracheophyta</taxon>
        <taxon>Spermatophyta</taxon>
        <taxon>Magnoliopsida</taxon>
        <taxon>eudicotyledons</taxon>
        <taxon>Gunneridae</taxon>
        <taxon>Pentapetalae</taxon>
        <taxon>rosids</taxon>
        <taxon>fabids</taxon>
        <taxon>Fabales</taxon>
        <taxon>Fabaceae</taxon>
        <taxon>Papilionoideae</taxon>
        <taxon>50 kb inversion clade</taxon>
        <taxon>NPAAA clade</taxon>
        <taxon>indigoferoid/millettioid clade</taxon>
        <taxon>Phaseoleae</taxon>
        <taxon>Canavalia</taxon>
    </lineage>
</organism>
<comment type="similarity">
    <text evidence="1">Belongs to the UDP-glycosyltransferase family.</text>
</comment>
<dbReference type="Gene3D" id="3.40.50.2000">
    <property type="entry name" value="Glycogen Phosphorylase B"/>
    <property type="match status" value="2"/>
</dbReference>
<sequence>MDFQQRSLKLHFIPYLAAGHFIPLCDLATLFVSRGQHVTVITTPSNAQILRKSNPSLHLHIVDFPSKEVGLDDGVQTMTNLDNLTNSAKFYRAAMLLRGPIELFVEQHRPDYIVADFLYPWVDDMANNLGIPRLAFNGFSLFTVSAMESVKAHSTTLHSETGPFDIPDFPHHITMCSRPPKMFTKFMEPLLGLELKSYGLIVNNFEELDGEEYVHHYEKITGHKAWHIGPACMVRRMAQEKAVRGEKSVVSEQECLSWLNSKPASSVVYICFGSVCRFPDKQLFEMACGMEQGGYNFIWVVPEKKGKEDESEEEKEKWLPKGFEERNKDQVMIIRGWAPQLLILSHSSVGAFLTHCGWNSTLEGTSAGVPMITWPVQGDQFYNERLITQVRGIGVQVGATEWSIIGFGERQKLVDRDSIHNAITRLMDGADEAVQIRRRARRFGEKAKKALQHGGSSHNNLTALIEDLMRFKDSKPLQ</sequence>
<dbReference type="InterPro" id="IPR002213">
    <property type="entry name" value="UDP_glucos_trans"/>
</dbReference>
<keyword evidence="3" id="KW-0808">Transferase</keyword>
<dbReference type="SUPFAM" id="SSF53756">
    <property type="entry name" value="UDP-Glycosyltransferase/glycogen phosphorylase"/>
    <property type="match status" value="1"/>
</dbReference>
<evidence type="ECO:0000313" key="5">
    <source>
        <dbReference type="Proteomes" id="UP001367508"/>
    </source>
</evidence>
<reference evidence="4 5" key="1">
    <citation type="submission" date="2024-01" db="EMBL/GenBank/DDBJ databases">
        <title>The genomes of 5 underutilized Papilionoideae crops provide insights into root nodulation and disease resistanc.</title>
        <authorList>
            <person name="Jiang F."/>
        </authorList>
    </citation>
    <scope>NUCLEOTIDE SEQUENCE [LARGE SCALE GENOMIC DNA]</scope>
    <source>
        <strain evidence="4">LVBAO_FW01</strain>
        <tissue evidence="4">Leaves</tissue>
    </source>
</reference>
<dbReference type="AlphaFoldDB" id="A0AAN9MZS7"/>
<accession>A0AAN9MZS7</accession>
<evidence type="ECO:0000256" key="2">
    <source>
        <dbReference type="ARBA" id="ARBA00022676"/>
    </source>
</evidence>
<dbReference type="FunFam" id="3.40.50.2000:FF:000302">
    <property type="entry name" value="Glycosyltransferase"/>
    <property type="match status" value="1"/>
</dbReference>
<keyword evidence="2" id="KW-0328">Glycosyltransferase</keyword>
<dbReference type="Proteomes" id="UP001367508">
    <property type="component" value="Unassembled WGS sequence"/>
</dbReference>
<name>A0AAN9MZS7_CANGL</name>